<protein>
    <submittedName>
        <fullName evidence="10">Transcription factor</fullName>
    </submittedName>
</protein>
<dbReference type="AlphaFoldDB" id="A0A0M9VQW6"/>
<evidence type="ECO:0000256" key="7">
    <source>
        <dbReference type="SAM" id="MobiDB-lite"/>
    </source>
</evidence>
<evidence type="ECO:0000313" key="10">
    <source>
        <dbReference type="EMBL" id="KOS15969.1"/>
    </source>
</evidence>
<dbReference type="InterPro" id="IPR015351">
    <property type="entry name" value="RBP-J/Cbf11/Cbf12_DNA-bd"/>
</dbReference>
<evidence type="ECO:0000256" key="4">
    <source>
        <dbReference type="ARBA" id="ARBA00023125"/>
    </source>
</evidence>
<dbReference type="SMART" id="SM01268">
    <property type="entry name" value="BTD"/>
    <property type="match status" value="1"/>
</dbReference>
<dbReference type="GeneID" id="28730021"/>
<dbReference type="SUPFAM" id="SSF49417">
    <property type="entry name" value="p53-like transcription factors"/>
    <property type="match status" value="1"/>
</dbReference>
<dbReference type="EMBL" id="LGAV01000001">
    <property type="protein sequence ID" value="KOS15969.1"/>
    <property type="molecule type" value="Genomic_DNA"/>
</dbReference>
<keyword evidence="6" id="KW-0539">Nucleus</keyword>
<evidence type="ECO:0000256" key="6">
    <source>
        <dbReference type="ARBA" id="ARBA00023242"/>
    </source>
</evidence>
<feature type="compositionally biased region" description="Basic and acidic residues" evidence="7">
    <location>
        <begin position="121"/>
        <end position="133"/>
    </location>
</feature>
<gene>
    <name evidence="10" type="ORF">Malapachy_3683</name>
</gene>
<comment type="subcellular location">
    <subcellularLocation>
        <location evidence="1">Nucleus</location>
    </subcellularLocation>
</comment>
<feature type="compositionally biased region" description="Low complexity" evidence="7">
    <location>
        <begin position="82"/>
        <end position="116"/>
    </location>
</feature>
<dbReference type="SMART" id="SM01267">
    <property type="entry name" value="LAG1_DNAbind"/>
    <property type="match status" value="1"/>
</dbReference>
<comment type="similarity">
    <text evidence="2">Belongs to the Su(H) family.</text>
</comment>
<dbReference type="SUPFAM" id="SSF110217">
    <property type="entry name" value="DNA-binding protein LAG-1 (CSL)"/>
    <property type="match status" value="1"/>
</dbReference>
<comment type="caution">
    <text evidence="10">The sequence shown here is derived from an EMBL/GenBank/DDBJ whole genome shotgun (WGS) entry which is preliminary data.</text>
</comment>
<dbReference type="GO" id="GO:0005634">
    <property type="term" value="C:nucleus"/>
    <property type="evidence" value="ECO:0007669"/>
    <property type="project" value="UniProtKB-SubCell"/>
</dbReference>
<keyword evidence="4" id="KW-0238">DNA-binding</keyword>
<dbReference type="Pfam" id="PF09270">
    <property type="entry name" value="BTD"/>
    <property type="match status" value="1"/>
</dbReference>
<keyword evidence="3" id="KW-0805">Transcription regulation</keyword>
<dbReference type="Gene3D" id="2.80.10.50">
    <property type="match status" value="1"/>
</dbReference>
<organism evidence="10 11">
    <name type="scientific">Malassezia pachydermatis</name>
    <dbReference type="NCBI Taxonomy" id="77020"/>
    <lineage>
        <taxon>Eukaryota</taxon>
        <taxon>Fungi</taxon>
        <taxon>Dikarya</taxon>
        <taxon>Basidiomycota</taxon>
        <taxon>Ustilaginomycotina</taxon>
        <taxon>Malasseziomycetes</taxon>
        <taxon>Malasseziales</taxon>
        <taxon>Malasseziaceae</taxon>
        <taxon>Malassezia</taxon>
    </lineage>
</organism>
<dbReference type="RefSeq" id="XP_017993601.1">
    <property type="nucleotide sequence ID" value="XM_018138145.1"/>
</dbReference>
<dbReference type="OrthoDB" id="5600360at2759"/>
<evidence type="ECO:0000256" key="2">
    <source>
        <dbReference type="ARBA" id="ARBA00009704"/>
    </source>
</evidence>
<dbReference type="GO" id="GO:0001228">
    <property type="term" value="F:DNA-binding transcription activator activity, RNA polymerase II-specific"/>
    <property type="evidence" value="ECO:0007669"/>
    <property type="project" value="InterPro"/>
</dbReference>
<dbReference type="InterPro" id="IPR015350">
    <property type="entry name" value="Beta-trefoil_DNA-bd_dom"/>
</dbReference>
<feature type="region of interest" description="Disordered" evidence="7">
    <location>
        <begin position="35"/>
        <end position="57"/>
    </location>
</feature>
<accession>A0A0M9VQW6</accession>
<keyword evidence="5" id="KW-0804">Transcription</keyword>
<dbReference type="VEuPathDB" id="FungiDB:Malapachy_3683"/>
<dbReference type="Pfam" id="PF09271">
    <property type="entry name" value="LAG1-DNAbind"/>
    <property type="match status" value="1"/>
</dbReference>
<keyword evidence="11" id="KW-1185">Reference proteome</keyword>
<dbReference type="InterPro" id="IPR008967">
    <property type="entry name" value="p53-like_TF_DNA-bd_sf"/>
</dbReference>
<name>A0A0M9VQW6_9BASI</name>
<sequence>MDPSTPAHVPPDVSVTEDDAEAVASKYMDELAARLLAPTEPTRSEASPPMPEPDLDSTTAASLEKFMANLKEHLQLDPEDWSATTGMAPASSSASTGAMPSTSTSASASPIPTSTTVLQHTPRERAHTRTPAEHERRIAHVVREYMRQEAHGVPPGVSPMMTKIKCLHASVAQKSYGSEKRFLCPPPVVHITGSLRYTPNAPLLLMQVQGEDSDSFSGEQVSPLDDTQHARFTELHVTGTGKAKSFRLQLHLLAPHDGPEPTKRMRLGHGETAAVRSTSWASFDSAPIGIISKPSKRIAKARNVSAHITKDTSVSLFNRINSQTYRTKYLCAQDGRLSAQSRTWTAFRLVLLSRREAAAPRDTADESVLTYGSVIVLIDPASGAATDPLIVCKVDRGRILPPIDGGGDEGQEDDELSAWGAVTQMQKVALLRYMPSDRGAWILDAHMPRTYLCAGTPTHDTTVRVGETTDDAHSLPLTFASTQATSLPSGAPVDEAEDAFCWTLVGISHFEYAYIDVDMLDMPTSSPSVGLSLTPFPLVTTMPYYDAPTHKLAMTVQNFFYVRDSAALQTPREAYAAARAPGAALAPLEVWLGPLGPLILAFAPLPDSDEAEVAVQLPSLKSIIEARVDQDSDAPPSQCTLPLLFVRGYDSTIYHSGRHVLCQDLVAVVRAAGDIGAANALQKLNVGLGEQAGAHELPAGSVWTLRVI</sequence>
<feature type="domain" description="Beta-trefoil DNA-binding" evidence="9">
    <location>
        <begin position="306"/>
        <end position="502"/>
    </location>
</feature>
<reference evidence="10 11" key="1">
    <citation type="submission" date="2015-07" db="EMBL/GenBank/DDBJ databases">
        <title>Draft Genome Sequence of Malassezia furfur CBS1878 and Malassezia pachydermatis CBS1879.</title>
        <authorList>
            <person name="Triana S."/>
            <person name="Ohm R."/>
            <person name="Gonzalez A."/>
            <person name="DeCock H."/>
            <person name="Restrepo S."/>
            <person name="Celis A."/>
        </authorList>
    </citation>
    <scope>NUCLEOTIDE SEQUENCE [LARGE SCALE GENOMIC DNA]</scope>
    <source>
        <strain evidence="10 11">CBS 1879</strain>
    </source>
</reference>
<evidence type="ECO:0000313" key="11">
    <source>
        <dbReference type="Proteomes" id="UP000037751"/>
    </source>
</evidence>
<dbReference type="GO" id="GO:0000978">
    <property type="term" value="F:RNA polymerase II cis-regulatory region sequence-specific DNA binding"/>
    <property type="evidence" value="ECO:0007669"/>
    <property type="project" value="InterPro"/>
</dbReference>
<proteinExistence type="inferred from homology"/>
<dbReference type="InterPro" id="IPR036358">
    <property type="entry name" value="BTD_sf"/>
</dbReference>
<evidence type="ECO:0000259" key="9">
    <source>
        <dbReference type="SMART" id="SM01268"/>
    </source>
</evidence>
<dbReference type="InterPro" id="IPR040159">
    <property type="entry name" value="CLS_fam"/>
</dbReference>
<dbReference type="Gene3D" id="2.60.40.1450">
    <property type="entry name" value="LAG1, DNA binding domain"/>
    <property type="match status" value="1"/>
</dbReference>
<evidence type="ECO:0000259" key="8">
    <source>
        <dbReference type="SMART" id="SM01267"/>
    </source>
</evidence>
<dbReference type="Proteomes" id="UP000037751">
    <property type="component" value="Unassembled WGS sequence"/>
</dbReference>
<dbReference type="InterPro" id="IPR037095">
    <property type="entry name" value="RBP-J/Cbf11_DNA-bd_sf"/>
</dbReference>
<evidence type="ECO:0000256" key="1">
    <source>
        <dbReference type="ARBA" id="ARBA00004123"/>
    </source>
</evidence>
<feature type="domain" description="RBP-J/Cbf11/Cbf12 DNA binding" evidence="8">
    <location>
        <begin position="163"/>
        <end position="305"/>
    </location>
</feature>
<evidence type="ECO:0000256" key="5">
    <source>
        <dbReference type="ARBA" id="ARBA00023163"/>
    </source>
</evidence>
<evidence type="ECO:0000256" key="3">
    <source>
        <dbReference type="ARBA" id="ARBA00023015"/>
    </source>
</evidence>
<dbReference type="PANTHER" id="PTHR10665">
    <property type="entry name" value="RECOMBINING BINDING PROTEIN SUPPRESSOR OF HAIRLESS"/>
    <property type="match status" value="1"/>
</dbReference>
<dbReference type="STRING" id="77020.A0A0M9VQW6"/>
<feature type="region of interest" description="Disordered" evidence="7">
    <location>
        <begin position="81"/>
        <end position="133"/>
    </location>
</feature>